<feature type="region of interest" description="Disordered" evidence="3">
    <location>
        <begin position="25"/>
        <end position="58"/>
    </location>
</feature>
<feature type="region of interest" description="Disordered" evidence="3">
    <location>
        <begin position="294"/>
        <end position="332"/>
    </location>
</feature>
<dbReference type="PANTHER" id="PTHR12121:SF45">
    <property type="entry name" value="NOCTURNIN"/>
    <property type="match status" value="1"/>
</dbReference>
<dbReference type="SUPFAM" id="SSF56219">
    <property type="entry name" value="DNase I-like"/>
    <property type="match status" value="1"/>
</dbReference>
<dbReference type="InterPro" id="IPR050410">
    <property type="entry name" value="CCR4/nocturin_mRNA_transcr"/>
</dbReference>
<dbReference type="InterPro" id="IPR036691">
    <property type="entry name" value="Endo/exonu/phosph_ase_sf"/>
</dbReference>
<feature type="compositionally biased region" description="Low complexity" evidence="3">
    <location>
        <begin position="312"/>
        <end position="332"/>
    </location>
</feature>
<name>A0A1X2I1Z7_9FUNG</name>
<dbReference type="Gene3D" id="3.60.10.10">
    <property type="entry name" value="Endonuclease/exonuclease/phosphatase"/>
    <property type="match status" value="1"/>
</dbReference>
<evidence type="ECO:0000313" key="6">
    <source>
        <dbReference type="Proteomes" id="UP000193560"/>
    </source>
</evidence>
<dbReference type="InterPro" id="IPR005135">
    <property type="entry name" value="Endo/exonuclease/phosphatase"/>
</dbReference>
<evidence type="ECO:0000313" key="5">
    <source>
        <dbReference type="EMBL" id="ORZ07646.1"/>
    </source>
</evidence>
<reference evidence="5 6" key="1">
    <citation type="submission" date="2016-07" db="EMBL/GenBank/DDBJ databases">
        <title>Pervasive Adenine N6-methylation of Active Genes in Fungi.</title>
        <authorList>
            <consortium name="DOE Joint Genome Institute"/>
            <person name="Mondo S.J."/>
            <person name="Dannebaum R.O."/>
            <person name="Kuo R.C."/>
            <person name="Labutti K."/>
            <person name="Haridas S."/>
            <person name="Kuo A."/>
            <person name="Salamov A."/>
            <person name="Ahrendt S.R."/>
            <person name="Lipzen A."/>
            <person name="Sullivan W."/>
            <person name="Andreopoulos W.B."/>
            <person name="Clum A."/>
            <person name="Lindquist E."/>
            <person name="Daum C."/>
            <person name="Ramamoorthy G.K."/>
            <person name="Gryganskyi A."/>
            <person name="Culley D."/>
            <person name="Magnuson J.K."/>
            <person name="James T.Y."/>
            <person name="O'Malley M.A."/>
            <person name="Stajich J.E."/>
            <person name="Spatafora J.W."/>
            <person name="Visel A."/>
            <person name="Grigoriev I.V."/>
        </authorList>
    </citation>
    <scope>NUCLEOTIDE SEQUENCE [LARGE SCALE GENOMIC DNA]</scope>
    <source>
        <strain evidence="5 6">NRRL 1336</strain>
    </source>
</reference>
<keyword evidence="5" id="KW-0540">Nuclease</keyword>
<keyword evidence="2" id="KW-0378">Hydrolase</keyword>
<feature type="compositionally biased region" description="Acidic residues" evidence="3">
    <location>
        <begin position="298"/>
        <end position="310"/>
    </location>
</feature>
<dbReference type="Proteomes" id="UP000193560">
    <property type="component" value="Unassembled WGS sequence"/>
</dbReference>
<gene>
    <name evidence="5" type="ORF">BCR42DRAFT_383320</name>
</gene>
<feature type="domain" description="Endonuclease/exonuclease/phosphatase" evidence="4">
    <location>
        <begin position="76"/>
        <end position="323"/>
    </location>
</feature>
<dbReference type="STRING" id="90262.A0A1X2I1Z7"/>
<comment type="similarity">
    <text evidence="1">Belongs to the CCR4/nocturin family.</text>
</comment>
<evidence type="ECO:0000259" key="4">
    <source>
        <dbReference type="Pfam" id="PF03372"/>
    </source>
</evidence>
<sequence length="452" mass="51743">MDSTAAEKDKIRLEKKALRLEKKKLKQQLMQASGQQAPSAPSTAASGQTVSGQLPPPVPYQRKWQSTFRHRPITIMTYNVLAQTMCQRAIHPTAGDMLKWKTRRRMVMEEIGYYQPDLMCLQELDNYDEFYKDALAKLGYTTLFHRHETKRHGCVIAYRETMWKQIEYRTLDYDTDESCKPTQTTGNIGQLVALAYRQDNDDDHNLSGGGGVIISNTHLYWRPPSTYERCRQALIYRHHLFNFQKQLADKHPEQNWLPLMLGDFNTQPSDPFYAIATGRPLTEKHLQVLETSRRAFNDDDEDDGDDDDASENNNTTTTTATTTTTNDKNTCPTTAAEINNNDLMKIHDLLERIGPKPGDISMQSVYSHHKRLWDQQQSTVVQNDHDCYGVGEPDYTNRAHVFKGTLDYLFIPQQAVILDILMLPPKDVVQPALPNQHFGSDHVCLMAKILLP</sequence>
<dbReference type="GO" id="GO:0000175">
    <property type="term" value="F:3'-5'-RNA exonuclease activity"/>
    <property type="evidence" value="ECO:0007669"/>
    <property type="project" value="TreeGrafter"/>
</dbReference>
<evidence type="ECO:0000256" key="2">
    <source>
        <dbReference type="ARBA" id="ARBA00022801"/>
    </source>
</evidence>
<accession>A0A1X2I1Z7</accession>
<evidence type="ECO:0000256" key="1">
    <source>
        <dbReference type="ARBA" id="ARBA00010774"/>
    </source>
</evidence>
<evidence type="ECO:0000256" key="3">
    <source>
        <dbReference type="SAM" id="MobiDB-lite"/>
    </source>
</evidence>
<dbReference type="GO" id="GO:0004519">
    <property type="term" value="F:endonuclease activity"/>
    <property type="evidence" value="ECO:0007669"/>
    <property type="project" value="UniProtKB-KW"/>
</dbReference>
<feature type="compositionally biased region" description="Low complexity" evidence="3">
    <location>
        <begin position="27"/>
        <end position="49"/>
    </location>
</feature>
<dbReference type="OrthoDB" id="428734at2759"/>
<keyword evidence="5" id="KW-0269">Exonuclease</keyword>
<dbReference type="GO" id="GO:0006139">
    <property type="term" value="P:nucleobase-containing compound metabolic process"/>
    <property type="evidence" value="ECO:0007669"/>
    <property type="project" value="UniProtKB-ARBA"/>
</dbReference>
<comment type="caution">
    <text evidence="5">The sequence shown here is derived from an EMBL/GenBank/DDBJ whole genome shotgun (WGS) entry which is preliminary data.</text>
</comment>
<dbReference type="EMBL" id="MCGE01000034">
    <property type="protein sequence ID" value="ORZ07646.1"/>
    <property type="molecule type" value="Genomic_DNA"/>
</dbReference>
<protein>
    <submittedName>
        <fullName evidence="5">Endonuclease/exonuclease/phosphatase</fullName>
    </submittedName>
</protein>
<proteinExistence type="inferred from homology"/>
<keyword evidence="6" id="KW-1185">Reference proteome</keyword>
<organism evidence="5 6">
    <name type="scientific">Absidia repens</name>
    <dbReference type="NCBI Taxonomy" id="90262"/>
    <lineage>
        <taxon>Eukaryota</taxon>
        <taxon>Fungi</taxon>
        <taxon>Fungi incertae sedis</taxon>
        <taxon>Mucoromycota</taxon>
        <taxon>Mucoromycotina</taxon>
        <taxon>Mucoromycetes</taxon>
        <taxon>Mucorales</taxon>
        <taxon>Cunninghamellaceae</taxon>
        <taxon>Absidia</taxon>
    </lineage>
</organism>
<dbReference type="Pfam" id="PF03372">
    <property type="entry name" value="Exo_endo_phos"/>
    <property type="match status" value="1"/>
</dbReference>
<dbReference type="PANTHER" id="PTHR12121">
    <property type="entry name" value="CARBON CATABOLITE REPRESSOR PROTEIN 4"/>
    <property type="match status" value="1"/>
</dbReference>
<dbReference type="AlphaFoldDB" id="A0A1X2I1Z7"/>
<keyword evidence="5" id="KW-0255">Endonuclease</keyword>